<dbReference type="Pfam" id="PF18962">
    <property type="entry name" value="Por_Secre_tail"/>
    <property type="match status" value="1"/>
</dbReference>
<comment type="caution">
    <text evidence="2">The sequence shown here is derived from an EMBL/GenBank/DDBJ whole genome shotgun (WGS) entry which is preliminary data.</text>
</comment>
<evidence type="ECO:0000259" key="1">
    <source>
        <dbReference type="Pfam" id="PF18962"/>
    </source>
</evidence>
<sequence length="180" mass="20145">MQTKSGRADWVHAAYIRRGQITGFNTGYEQMQALSKHILAGNLTELVRFRNTANDSLRLRFDKRKFRSFYAAQLDSLLVYELLANRLSNSSAEASASPASLVLGPYPNPASKQVTLDFATDANRLIYLYNDQGRLLRTFPTLGLRLTFSVADLSAGSYVLRVNQPSSEAAPLTRRLLVER</sequence>
<feature type="domain" description="Secretion system C-terminal sorting" evidence="1">
    <location>
        <begin position="106"/>
        <end position="166"/>
    </location>
</feature>
<accession>A0ABX2PZ23</accession>
<name>A0ABX2PZ23_9BACT</name>
<keyword evidence="3" id="KW-1185">Reference proteome</keyword>
<evidence type="ECO:0000313" key="2">
    <source>
        <dbReference type="EMBL" id="NVO83803.1"/>
    </source>
</evidence>
<reference evidence="2 3" key="1">
    <citation type="submission" date="2020-05" db="EMBL/GenBank/DDBJ databases">
        <title>Hymenobacter terrestris sp. nov. and Hymenobacter lapidiphilus sp. nov., isolated from regoliths in Antarctica.</title>
        <authorList>
            <person name="Sedlacek I."/>
            <person name="Pantucek R."/>
            <person name="Zeman M."/>
            <person name="Holochova P."/>
            <person name="Kralova S."/>
            <person name="Stankova E."/>
            <person name="Sedo O."/>
            <person name="Micenkova L."/>
            <person name="Svec P."/>
            <person name="Gupta V."/>
            <person name="Sood U."/>
            <person name="Korpole U.S."/>
            <person name="Lal R."/>
        </authorList>
    </citation>
    <scope>NUCLEOTIDE SEQUENCE [LARGE SCALE GENOMIC DNA]</scope>
    <source>
        <strain evidence="2 3">P5252</strain>
    </source>
</reference>
<dbReference type="Proteomes" id="UP000626554">
    <property type="component" value="Unassembled WGS sequence"/>
</dbReference>
<evidence type="ECO:0000313" key="3">
    <source>
        <dbReference type="Proteomes" id="UP000626554"/>
    </source>
</evidence>
<gene>
    <name evidence="2" type="ORF">HW556_02825</name>
</gene>
<protein>
    <submittedName>
        <fullName evidence="2">T9SS type A sorting domain-containing protein</fullName>
    </submittedName>
</protein>
<dbReference type="EMBL" id="JABKAV010000004">
    <property type="protein sequence ID" value="NVO83803.1"/>
    <property type="molecule type" value="Genomic_DNA"/>
</dbReference>
<organism evidence="2 3">
    <name type="scientific">Hymenobacter terrestris</name>
    <dbReference type="NCBI Taxonomy" id="2748310"/>
    <lineage>
        <taxon>Bacteria</taxon>
        <taxon>Pseudomonadati</taxon>
        <taxon>Bacteroidota</taxon>
        <taxon>Cytophagia</taxon>
        <taxon>Cytophagales</taxon>
        <taxon>Hymenobacteraceae</taxon>
        <taxon>Hymenobacter</taxon>
    </lineage>
</organism>
<dbReference type="NCBIfam" id="TIGR04183">
    <property type="entry name" value="Por_Secre_tail"/>
    <property type="match status" value="1"/>
</dbReference>
<dbReference type="RefSeq" id="WP_176897757.1">
    <property type="nucleotide sequence ID" value="NZ_JABKAV010000004.1"/>
</dbReference>
<dbReference type="InterPro" id="IPR026444">
    <property type="entry name" value="Secre_tail"/>
</dbReference>
<proteinExistence type="predicted"/>